<dbReference type="CTD" id="6753187"/>
<dbReference type="GO" id="GO:0006893">
    <property type="term" value="P:Golgi to plasma membrane transport"/>
    <property type="evidence" value="ECO:0000318"/>
    <property type="project" value="GO_Central"/>
</dbReference>
<proteinExistence type="inferred from homology"/>
<comment type="subunit">
    <text evidence="7">Component of the exocyst complex.</text>
</comment>
<dbReference type="GeneID" id="6753187"/>
<dbReference type="FunCoup" id="B3RV65">
    <property type="interactions" value="2233"/>
</dbReference>
<dbReference type="AlphaFoldDB" id="B3RV65"/>
<keyword evidence="6 7" id="KW-0653">Protein transport</keyword>
<evidence type="ECO:0000256" key="4">
    <source>
        <dbReference type="ARBA" id="ARBA00022448"/>
    </source>
</evidence>
<dbReference type="InterPro" id="IPR039481">
    <property type="entry name" value="EXOC2/Sec5_N_dom"/>
</dbReference>
<dbReference type="GO" id="GO:0015031">
    <property type="term" value="P:protein transport"/>
    <property type="evidence" value="ECO:0007669"/>
    <property type="project" value="UniProtKB-KW"/>
</dbReference>
<evidence type="ECO:0000256" key="8">
    <source>
        <dbReference type="SAM" id="MobiDB-lite"/>
    </source>
</evidence>
<evidence type="ECO:0000256" key="6">
    <source>
        <dbReference type="ARBA" id="ARBA00022927"/>
    </source>
</evidence>
<dbReference type="GO" id="GO:0000145">
    <property type="term" value="C:exocyst"/>
    <property type="evidence" value="ECO:0000318"/>
    <property type="project" value="GO_Central"/>
</dbReference>
<dbReference type="InParanoid" id="B3RV65"/>
<comment type="similarity">
    <text evidence="2 7">Belongs to the SEC5 family.</text>
</comment>
<dbReference type="EMBL" id="DS985244">
    <property type="protein sequence ID" value="EDV25447.1"/>
    <property type="molecule type" value="Genomic_DNA"/>
</dbReference>
<evidence type="ECO:0000259" key="9">
    <source>
        <dbReference type="Pfam" id="PF01833"/>
    </source>
</evidence>
<keyword evidence="12" id="KW-1185">Reference proteome</keyword>
<dbReference type="InterPro" id="IPR029175">
    <property type="entry name" value="EXOC2/Sec5"/>
</dbReference>
<feature type="compositionally biased region" description="Low complexity" evidence="8">
    <location>
        <begin position="394"/>
        <end position="403"/>
    </location>
</feature>
<dbReference type="InterPro" id="IPR014756">
    <property type="entry name" value="Ig_E-set"/>
</dbReference>
<comment type="function">
    <text evidence="1 7">Component of the exocyst complex involved in the docking of exocytic vesicles with fusion sites on the plasma membrane.</text>
</comment>
<dbReference type="Proteomes" id="UP000009022">
    <property type="component" value="Unassembled WGS sequence"/>
</dbReference>
<dbReference type="RefSeq" id="XP_002111480.1">
    <property type="nucleotide sequence ID" value="XM_002111444.1"/>
</dbReference>
<reference evidence="11 12" key="1">
    <citation type="journal article" date="2008" name="Nature">
        <title>The Trichoplax genome and the nature of placozoans.</title>
        <authorList>
            <person name="Srivastava M."/>
            <person name="Begovic E."/>
            <person name="Chapman J."/>
            <person name="Putnam N.H."/>
            <person name="Hellsten U."/>
            <person name="Kawashima T."/>
            <person name="Kuo A."/>
            <person name="Mitros T."/>
            <person name="Salamov A."/>
            <person name="Carpenter M.L."/>
            <person name="Signorovitch A.Y."/>
            <person name="Moreno M.A."/>
            <person name="Kamm K."/>
            <person name="Grimwood J."/>
            <person name="Schmutz J."/>
            <person name="Shapiro H."/>
            <person name="Grigoriev I.V."/>
            <person name="Buss L.W."/>
            <person name="Schierwater B."/>
            <person name="Dellaporta S.L."/>
            <person name="Rokhsar D.S."/>
        </authorList>
    </citation>
    <scope>NUCLEOTIDE SEQUENCE [LARGE SCALE GENOMIC DNA]</scope>
    <source>
        <strain evidence="11 12">Grell-BS-1999</strain>
    </source>
</reference>
<keyword evidence="4 7" id="KW-0813">Transport</keyword>
<dbReference type="HOGENOM" id="CLU_005811_1_0_1"/>
<accession>B3RV65</accession>
<organism evidence="11 12">
    <name type="scientific">Trichoplax adhaerens</name>
    <name type="common">Trichoplax reptans</name>
    <dbReference type="NCBI Taxonomy" id="10228"/>
    <lineage>
        <taxon>Eukaryota</taxon>
        <taxon>Metazoa</taxon>
        <taxon>Placozoa</taxon>
        <taxon>Uniplacotomia</taxon>
        <taxon>Trichoplacea</taxon>
        <taxon>Trichoplacidae</taxon>
        <taxon>Trichoplax</taxon>
    </lineage>
</organism>
<dbReference type="OMA" id="HINDRAL"/>
<evidence type="ECO:0000259" key="10">
    <source>
        <dbReference type="Pfam" id="PF15469"/>
    </source>
</evidence>
<gene>
    <name evidence="11" type="ORF">TRIADDRAFT_55542</name>
</gene>
<dbReference type="Gene3D" id="2.60.40.10">
    <property type="entry name" value="Immunoglobulins"/>
    <property type="match status" value="1"/>
</dbReference>
<evidence type="ECO:0000256" key="3">
    <source>
        <dbReference type="ARBA" id="ARBA00017526"/>
    </source>
</evidence>
<dbReference type="KEGG" id="tad:TRIADDRAFT_55542"/>
<evidence type="ECO:0000256" key="7">
    <source>
        <dbReference type="RuleBase" id="RU365069"/>
    </source>
</evidence>
<dbReference type="PANTHER" id="PTHR13043:SF1">
    <property type="entry name" value="EXOCYST COMPLEX COMPONENT 2"/>
    <property type="match status" value="1"/>
</dbReference>
<dbReference type="GO" id="GO:0006887">
    <property type="term" value="P:exocytosis"/>
    <property type="evidence" value="ECO:0000318"/>
    <property type="project" value="GO_Central"/>
</dbReference>
<feature type="domain" description="Exocyst complex component EXOC2/Sec5 N-terminal" evidence="10">
    <location>
        <begin position="131"/>
        <end position="185"/>
    </location>
</feature>
<feature type="domain" description="Exocyst complex component EXOC2/Sec5 N-terminal" evidence="10">
    <location>
        <begin position="200"/>
        <end position="925"/>
    </location>
</feature>
<evidence type="ECO:0000256" key="1">
    <source>
        <dbReference type="ARBA" id="ARBA00002660"/>
    </source>
</evidence>
<dbReference type="STRING" id="10228.B3RV65"/>
<evidence type="ECO:0000256" key="2">
    <source>
        <dbReference type="ARBA" id="ARBA00010578"/>
    </source>
</evidence>
<sequence>MAERMRGLPPKVTGISPKDGIPGTLLTIRGENLGLNAQDLIHVMVCGFDCILNATYMSQSKIVCKTGFGLGNGEVIVTTKSGGEGTCTVTFLAYAPDRIDPMTPFPMWIPEDTSDDEIATTGVKRKPIAFNDPLGLPVAAESDIPKDELEAYYSSCDSEISSEKFHPIRFLLEKHCNATFDDLKMDVYREAAKNDTWDHGLPTGKLEVSVRESSTLGINLFDETLRRKDKADSIRNALGVLQRFRFLFNLPSNIERNVKNGEFELIINDYDRVRSLFANTEVQVFKKVLNEVELQIDRVRSILKQRLNKHMAPLEEQKRIIRYLVELDTVGDPAWECIVNKQKWIIDLFMSCKEDYLRKDEELVNSNIDLPTPKRKISILNVVPHVDITKKPESSSSTHSEWNSGDKTDGSNRSSIEIDDDVPRLQFMEEMCDLLAENLPSLWKLGKLHMDGAFAAGQAQDQNYVDNNATHQEKPFSVVVGELIRLFSNLVKACFLPATLVDMNSSQRSYLGIWASLKKQNVANEAKILQRCIAALRSCLFRLAPLDIPLSVTGCLQDLCNEIKYRCAITACEASLIDISTHGYYDSWILRNEGDRYLTDAPHRFESTVTKVLLILKEHVLNIKVGEIENKSVSLDMQKDLLTQICKMFLVYNDRLNKIVMDLQLDKEDSSEGDPITKKTSTLEHDLVEGGQSFNQFQRLLVISSDCCYTKDHVLARVIKILHSQNFNTANMHTGIRQEFDSLEKRIFKLYIKYRGNPVVAEMQDNMYVGNFSWDIPRPVQGKNQRFTSFSITLFNVDLMVSVKFSDVSNYVKETLLRLVEVHAEITSVSPRFAEKMMTKLTEHISKQMSRLLRGVNTFSAEGRLQAHCDLSAFAKVAYGHINDRALAEISAAIKYVNAAQAITSESEAIVAKFLKYSEFQFYCFQIQQISSL</sequence>
<feature type="region of interest" description="Disordered" evidence="8">
    <location>
        <begin position="390"/>
        <end position="416"/>
    </location>
</feature>
<feature type="domain" description="IPT/TIG" evidence="9">
    <location>
        <begin position="10"/>
        <end position="90"/>
    </location>
</feature>
<dbReference type="OrthoDB" id="26242at2759"/>
<dbReference type="InterPro" id="IPR002909">
    <property type="entry name" value="IPT_dom"/>
</dbReference>
<dbReference type="Pfam" id="PF01833">
    <property type="entry name" value="TIG"/>
    <property type="match status" value="1"/>
</dbReference>
<dbReference type="Pfam" id="PF15469">
    <property type="entry name" value="Sec5"/>
    <property type="match status" value="2"/>
</dbReference>
<evidence type="ECO:0000256" key="5">
    <source>
        <dbReference type="ARBA" id="ARBA00022483"/>
    </source>
</evidence>
<dbReference type="SUPFAM" id="SSF81296">
    <property type="entry name" value="E set domains"/>
    <property type="match status" value="1"/>
</dbReference>
<dbReference type="InterPro" id="IPR013783">
    <property type="entry name" value="Ig-like_fold"/>
</dbReference>
<protein>
    <recommendedName>
        <fullName evidence="3 7">Exocyst complex component 2</fullName>
    </recommendedName>
</protein>
<dbReference type="PhylomeDB" id="B3RV65"/>
<dbReference type="FunFam" id="2.60.40.10:FF:000196">
    <property type="entry name" value="Exocyst complex component 2"/>
    <property type="match status" value="1"/>
</dbReference>
<dbReference type="PANTHER" id="PTHR13043">
    <property type="entry name" value="EXOCYST COMPLEX COMPONENT SEC5"/>
    <property type="match status" value="1"/>
</dbReference>
<dbReference type="eggNOG" id="KOG2347">
    <property type="taxonomic scope" value="Eukaryota"/>
</dbReference>
<evidence type="ECO:0000313" key="11">
    <source>
        <dbReference type="EMBL" id="EDV25447.1"/>
    </source>
</evidence>
<name>B3RV65_TRIAD</name>
<evidence type="ECO:0000313" key="12">
    <source>
        <dbReference type="Proteomes" id="UP000009022"/>
    </source>
</evidence>
<keyword evidence="5 7" id="KW-0268">Exocytosis</keyword>